<name>A0A1Z4C4T0_9GAMM</name>
<gene>
    <name evidence="1" type="ORF">CEK71_22300</name>
</gene>
<dbReference type="KEGG" id="mpsy:CEK71_22300"/>
<keyword evidence="2" id="KW-1185">Reference proteome</keyword>
<organism evidence="1 2">
    <name type="scientific">Methylovulum psychrotolerans</name>
    <dbReference type="NCBI Taxonomy" id="1704499"/>
    <lineage>
        <taxon>Bacteria</taxon>
        <taxon>Pseudomonadati</taxon>
        <taxon>Pseudomonadota</taxon>
        <taxon>Gammaproteobacteria</taxon>
        <taxon>Methylococcales</taxon>
        <taxon>Methylococcaceae</taxon>
        <taxon>Methylovulum</taxon>
    </lineage>
</organism>
<evidence type="ECO:0000313" key="2">
    <source>
        <dbReference type="Proteomes" id="UP000197019"/>
    </source>
</evidence>
<protein>
    <submittedName>
        <fullName evidence="1">Uncharacterized protein</fullName>
    </submittedName>
</protein>
<reference evidence="1 2" key="1">
    <citation type="submission" date="2017-06" db="EMBL/GenBank/DDBJ databases">
        <title>Genome Sequencing of the methanotroph Methylovulum psychrotolerants str. HV10-M2 isolated from a high-altitude environment.</title>
        <authorList>
            <person name="Mateos-Rivera A."/>
        </authorList>
    </citation>
    <scope>NUCLEOTIDE SEQUENCE [LARGE SCALE GENOMIC DNA]</scope>
    <source>
        <strain evidence="1 2">HV10_M2</strain>
    </source>
</reference>
<dbReference type="Proteomes" id="UP000197019">
    <property type="component" value="Chromosome"/>
</dbReference>
<sequence length="66" mass="6817">MAVIVLGQGMSVCPKAFSRAPSLRPPQAGCWSRRAKMEASTASGVRLGDDFGRLGRSANPASPSVA</sequence>
<dbReference type="AlphaFoldDB" id="A0A1Z4C4T0"/>
<proteinExistence type="predicted"/>
<dbReference type="EMBL" id="CP022129">
    <property type="protein sequence ID" value="ASF48566.1"/>
    <property type="molecule type" value="Genomic_DNA"/>
</dbReference>
<accession>A0A1Z4C4T0</accession>
<evidence type="ECO:0000313" key="1">
    <source>
        <dbReference type="EMBL" id="ASF48566.1"/>
    </source>
</evidence>